<dbReference type="OrthoDB" id="9762913at2"/>
<dbReference type="EMBL" id="FOUU01000007">
    <property type="protein sequence ID" value="SFM93601.1"/>
    <property type="molecule type" value="Genomic_DNA"/>
</dbReference>
<dbReference type="PANTHER" id="PTHR42862">
    <property type="entry name" value="DELTA-1-PYRROLINE-5-CARBOXYLATE DEHYDROGENASE 1, ISOFORM A-RELATED"/>
    <property type="match status" value="1"/>
</dbReference>
<name>A0A1I4UXD7_9BACT</name>
<sequence>MATALEERIYRTGKWLYELIEGESPSIFKKEYWSGKVIEWCMKDEKFKVQMFRFIDVLPYLTRTESVVQHLNEYFCGPDGSAPPVLQWGIKGMGLMSFTSKFMAQSIAENIKNMGKLFIAAETPQEALPVLEKLRKDGLAFSVDLLGEAVVSEAEAEEYQRRYMELLDTLGEAQKSWTPLGDGSGNLDWGYAPMINVSIKPSAMYSQMRPQAFDYSVDQARERLRPILRKAVSMGAHITLDMEHYELKDMTFALFQRLKEEPEFREYPEFGIVIQSYLKSSEEDCKRILAWAEKNKMRIPIRLVKGAYWDAEVIWARQKNWPIPVFTRKAETDARFEKLAALLLQNHQRVYFACASHNIRSISFVIETAKDLKVPHSAYEFQILFGMAEPVRNALRKAGLPLRLYTPIGEMIPGMAYLIRRLLENTANESFLRLSFSEGKSIDELLKNPLELINTRESKKPAAESEATLPPFKNEPPTDWTVEANRRSFASALREVRKSMPFQAPLIIDGKKIKTEEIIESRNPNSFSEIVGVASKANGSHAQKAVEAAWKAFPSWGDTPPERRAEILIRAAEEARKKRHFLAALQVLEVGKSWSEADADVCEAIDFLEYYAREMIRLSRPRRMGDVPGEISELFYEPRGVALVVAPWNFPLAISTGMTSAALVTGNTVVYKPSSQSAITGYMMVTLFEKAGLPPGVLNYLPGPGRIIGDHLLRHPLVHMIAFTGSKEVGLHIIAQAAQTPPEAQHVKSVIAEMGGKNAIIIDSDADLDEAVVHVLHSAFGYQGQKCSACSRVIVLEENYDRFVTRLKAAAESIEIGPVEDPRFFMGAVIDEGAQKKIMEYIEHGKKDGKVLVMKTPEKGAEGGYFVPLTIFTDLPPDHRLCQEEIFGPVLVVIKARTFDEALDIANGTAFALTGGVFSRSPQNIEKAKKAFRVGNLYINRGITGAIVNRHPFGGFKLSGIGSKAGGPDYLLQFMVPRNNVENTMRRGFAPDIDFSDL</sequence>
<dbReference type="Gene3D" id="3.40.309.10">
    <property type="entry name" value="Aldehyde Dehydrogenase, Chain A, domain 2"/>
    <property type="match status" value="1"/>
</dbReference>
<evidence type="ECO:0000256" key="6">
    <source>
        <dbReference type="ARBA" id="ARBA00048142"/>
    </source>
</evidence>
<feature type="domain" description="Proline dehydrogenase" evidence="13">
    <location>
        <begin position="130"/>
        <end position="433"/>
    </location>
</feature>
<dbReference type="UniPathway" id="UPA00261">
    <property type="reaction ID" value="UER00373"/>
</dbReference>
<dbReference type="GO" id="GO:0003842">
    <property type="term" value="F:L-glutamate gamma-semialdehyde dehydrogenase activity"/>
    <property type="evidence" value="ECO:0007669"/>
    <property type="project" value="UniProtKB-EC"/>
</dbReference>
<dbReference type="Gene3D" id="3.20.20.220">
    <property type="match status" value="1"/>
</dbReference>
<dbReference type="Pfam" id="PF18083">
    <property type="entry name" value="PutA_N"/>
    <property type="match status" value="1"/>
</dbReference>
<dbReference type="GO" id="GO:0003700">
    <property type="term" value="F:DNA-binding transcription factor activity"/>
    <property type="evidence" value="ECO:0007669"/>
    <property type="project" value="InterPro"/>
</dbReference>
<dbReference type="InterPro" id="IPR016163">
    <property type="entry name" value="Ald_DH_C"/>
</dbReference>
<evidence type="ECO:0000256" key="2">
    <source>
        <dbReference type="ARBA" id="ARBA00012884"/>
    </source>
</evidence>
<dbReference type="InterPro" id="IPR041514">
    <property type="entry name" value="PutA_N"/>
</dbReference>
<dbReference type="Pfam" id="PF01619">
    <property type="entry name" value="Pro_dh"/>
    <property type="match status" value="1"/>
</dbReference>
<dbReference type="AlphaFoldDB" id="A0A1I4UXD7"/>
<dbReference type="InterPro" id="IPR029510">
    <property type="entry name" value="Ald_DH_CS_GLU"/>
</dbReference>
<dbReference type="PROSITE" id="PS00687">
    <property type="entry name" value="ALDEHYDE_DEHYDR_GLU"/>
    <property type="match status" value="1"/>
</dbReference>
<evidence type="ECO:0000256" key="4">
    <source>
        <dbReference type="ARBA" id="ARBA00023027"/>
    </source>
</evidence>
<dbReference type="Pfam" id="PF00171">
    <property type="entry name" value="Aldedh"/>
    <property type="match status" value="1"/>
</dbReference>
<feature type="domain" description="Aldehyde dehydrogenase" evidence="12">
    <location>
        <begin position="516"/>
        <end position="975"/>
    </location>
</feature>
<dbReference type="SUPFAM" id="SSF51730">
    <property type="entry name" value="FAD-linked oxidoreductase"/>
    <property type="match status" value="1"/>
</dbReference>
<protein>
    <recommendedName>
        <fullName evidence="5">L-glutamate gamma-semialdehyde dehydrogenase</fullName>
        <ecNumber evidence="2">1.2.1.88</ecNumber>
    </recommendedName>
    <alternativeName>
        <fullName evidence="5">L-glutamate gamma-semialdehyde dehydrogenase</fullName>
    </alternativeName>
</protein>
<dbReference type="InterPro" id="IPR002872">
    <property type="entry name" value="Proline_DH_dom"/>
</dbReference>
<comment type="pathway">
    <text evidence="1">Amino-acid degradation; L-proline degradation into L-glutamate; L-glutamate from L-proline: step 2/2.</text>
</comment>
<dbReference type="PANTHER" id="PTHR42862:SF1">
    <property type="entry name" value="DELTA-1-PYRROLINE-5-CARBOXYLATE DEHYDROGENASE 2, ISOFORM A-RELATED"/>
    <property type="match status" value="1"/>
</dbReference>
<dbReference type="PROSITE" id="PS00070">
    <property type="entry name" value="ALDEHYDE_DEHYDR_CYS"/>
    <property type="match status" value="1"/>
</dbReference>
<feature type="active site" evidence="8">
    <location>
        <position position="787"/>
    </location>
</feature>
<evidence type="ECO:0000256" key="7">
    <source>
        <dbReference type="ARBA" id="ARBA00061617"/>
    </source>
</evidence>
<dbReference type="Proteomes" id="UP000199611">
    <property type="component" value="Unassembled WGS sequence"/>
</dbReference>
<evidence type="ECO:0000256" key="10">
    <source>
        <dbReference type="RuleBase" id="RU003345"/>
    </source>
</evidence>
<keyword evidence="4" id="KW-0520">NAD</keyword>
<dbReference type="Gene3D" id="3.40.605.10">
    <property type="entry name" value="Aldehyde Dehydrogenase, Chain A, domain 1"/>
    <property type="match status" value="1"/>
</dbReference>
<dbReference type="FunFam" id="3.40.309.10:FF:000005">
    <property type="entry name" value="1-pyrroline-5-carboxylate dehydrogenase 1"/>
    <property type="match status" value="1"/>
</dbReference>
<dbReference type="InterPro" id="IPR016162">
    <property type="entry name" value="Ald_DH_N"/>
</dbReference>
<dbReference type="InterPro" id="IPR005932">
    <property type="entry name" value="RocA"/>
</dbReference>
<evidence type="ECO:0000256" key="3">
    <source>
        <dbReference type="ARBA" id="ARBA00023002"/>
    </source>
</evidence>
<evidence type="ECO:0000256" key="11">
    <source>
        <dbReference type="SAM" id="MobiDB-lite"/>
    </source>
</evidence>
<dbReference type="EC" id="1.2.1.88" evidence="2"/>
<organism evidence="15 16">
    <name type="scientific">Thermodesulforhabdus norvegica</name>
    <dbReference type="NCBI Taxonomy" id="39841"/>
    <lineage>
        <taxon>Bacteria</taxon>
        <taxon>Pseudomonadati</taxon>
        <taxon>Thermodesulfobacteriota</taxon>
        <taxon>Syntrophobacteria</taxon>
        <taxon>Syntrophobacterales</taxon>
        <taxon>Thermodesulforhabdaceae</taxon>
        <taxon>Thermodesulforhabdus</taxon>
    </lineage>
</organism>
<evidence type="ECO:0000256" key="1">
    <source>
        <dbReference type="ARBA" id="ARBA00004786"/>
    </source>
</evidence>
<dbReference type="NCBIfam" id="NF002852">
    <property type="entry name" value="PRK03137.1"/>
    <property type="match status" value="1"/>
</dbReference>
<evidence type="ECO:0000313" key="15">
    <source>
        <dbReference type="EMBL" id="SFM93601.1"/>
    </source>
</evidence>
<reference evidence="15 16" key="1">
    <citation type="submission" date="2016-10" db="EMBL/GenBank/DDBJ databases">
        <authorList>
            <person name="de Groot N.N."/>
        </authorList>
    </citation>
    <scope>NUCLEOTIDE SEQUENCE [LARGE SCALE GENOMIC DNA]</scope>
    <source>
        <strain evidence="15 16">DSM 9990</strain>
    </source>
</reference>
<dbReference type="CDD" id="cd07124">
    <property type="entry name" value="ALDH_PutA-P5CDH-RocA"/>
    <property type="match status" value="1"/>
</dbReference>
<evidence type="ECO:0000313" key="16">
    <source>
        <dbReference type="Proteomes" id="UP000199611"/>
    </source>
</evidence>
<comment type="similarity">
    <text evidence="7">Belongs to the aldehyde dehydrogenase family. RocA subfamily.</text>
</comment>
<dbReference type="GO" id="GO:0004657">
    <property type="term" value="F:proline dehydrogenase activity"/>
    <property type="evidence" value="ECO:0007669"/>
    <property type="project" value="InterPro"/>
</dbReference>
<dbReference type="InterPro" id="IPR016161">
    <property type="entry name" value="Ald_DH/histidinol_DH"/>
</dbReference>
<evidence type="ECO:0000256" key="8">
    <source>
        <dbReference type="PIRSR" id="PIRSR000197-1"/>
    </source>
</evidence>
<feature type="region of interest" description="Disordered" evidence="11">
    <location>
        <begin position="457"/>
        <end position="478"/>
    </location>
</feature>
<dbReference type="InterPro" id="IPR025703">
    <property type="entry name" value="Bifunct_PutA"/>
</dbReference>
<keyword evidence="3 10" id="KW-0560">Oxidoreductase</keyword>
<keyword evidence="16" id="KW-1185">Reference proteome</keyword>
<feature type="domain" description="Proline utilization A N-terminal" evidence="14">
    <location>
        <begin position="6"/>
        <end position="118"/>
    </location>
</feature>
<dbReference type="InterPro" id="IPR015590">
    <property type="entry name" value="Aldehyde_DH_dom"/>
</dbReference>
<comment type="catalytic activity">
    <reaction evidence="6">
        <text>L-glutamate 5-semialdehyde + NAD(+) + H2O = L-glutamate + NADH + 2 H(+)</text>
        <dbReference type="Rhea" id="RHEA:30235"/>
        <dbReference type="ChEBI" id="CHEBI:15377"/>
        <dbReference type="ChEBI" id="CHEBI:15378"/>
        <dbReference type="ChEBI" id="CHEBI:29985"/>
        <dbReference type="ChEBI" id="CHEBI:57540"/>
        <dbReference type="ChEBI" id="CHEBI:57945"/>
        <dbReference type="ChEBI" id="CHEBI:58066"/>
        <dbReference type="EC" id="1.2.1.88"/>
    </reaction>
</comment>
<dbReference type="RefSeq" id="WP_093395501.1">
    <property type="nucleotide sequence ID" value="NZ_FOUU01000007.1"/>
</dbReference>
<dbReference type="SUPFAM" id="SSF53720">
    <property type="entry name" value="ALDH-like"/>
    <property type="match status" value="1"/>
</dbReference>
<evidence type="ECO:0000259" key="14">
    <source>
        <dbReference type="Pfam" id="PF18083"/>
    </source>
</evidence>
<dbReference type="STRING" id="39841.SAMN05660836_02023"/>
<evidence type="ECO:0000259" key="13">
    <source>
        <dbReference type="Pfam" id="PF01619"/>
    </source>
</evidence>
<accession>A0A1I4UXD7</accession>
<gene>
    <name evidence="15" type="ORF">SAMN05660836_02023</name>
</gene>
<dbReference type="NCBIfam" id="TIGR01237">
    <property type="entry name" value="D1pyr5carbox2"/>
    <property type="match status" value="1"/>
</dbReference>
<evidence type="ECO:0000259" key="12">
    <source>
        <dbReference type="Pfam" id="PF00171"/>
    </source>
</evidence>
<dbReference type="InterPro" id="IPR050485">
    <property type="entry name" value="Proline_metab_enzyme"/>
</dbReference>
<proteinExistence type="inferred from homology"/>
<dbReference type="GO" id="GO:0010133">
    <property type="term" value="P:L-proline catabolic process to L-glutamate"/>
    <property type="evidence" value="ECO:0007669"/>
    <property type="project" value="UniProtKB-UniPathway"/>
</dbReference>
<dbReference type="GO" id="GO:0009898">
    <property type="term" value="C:cytoplasmic side of plasma membrane"/>
    <property type="evidence" value="ECO:0007669"/>
    <property type="project" value="TreeGrafter"/>
</dbReference>
<feature type="active site" evidence="8 9">
    <location>
        <position position="753"/>
    </location>
</feature>
<dbReference type="FunFam" id="3.40.605.10:FF:000045">
    <property type="entry name" value="1-pyrroline-5-carboxylate dehydrogenase 1"/>
    <property type="match status" value="1"/>
</dbReference>
<evidence type="ECO:0000256" key="5">
    <source>
        <dbReference type="ARBA" id="ARBA00032259"/>
    </source>
</evidence>
<dbReference type="InterPro" id="IPR029041">
    <property type="entry name" value="FAD-linked_oxidoreductase-like"/>
</dbReference>
<evidence type="ECO:0000256" key="9">
    <source>
        <dbReference type="PROSITE-ProRule" id="PRU10007"/>
    </source>
</evidence>
<dbReference type="InterPro" id="IPR016160">
    <property type="entry name" value="Ald_DH_CS_CYS"/>
</dbReference>
<dbReference type="PIRSF" id="PIRSF000197">
    <property type="entry name" value="Bifunct_PutA"/>
    <property type="match status" value="1"/>
</dbReference>